<keyword evidence="7" id="KW-1185">Reference proteome</keyword>
<dbReference type="RefSeq" id="WP_073095424.1">
    <property type="nucleotide sequence ID" value="NZ_FRCY01000009.1"/>
</dbReference>
<evidence type="ECO:0000313" key="7">
    <source>
        <dbReference type="Proteomes" id="UP000184513"/>
    </source>
</evidence>
<dbReference type="GO" id="GO:0006535">
    <property type="term" value="P:cysteine biosynthetic process from serine"/>
    <property type="evidence" value="ECO:0007669"/>
    <property type="project" value="InterPro"/>
</dbReference>
<sequence length="278" mass="30955">MDSFIDRLHKAHNHCPECPSPKVINRFFDDILGILFPEHANEILRDRQALQAKFFQLREQLQQILKKNEALHHADGAALSHAFFDRLEKEVFERVHEDLQAMFDGDPAAKSKTEIIRCYPGFYAIAAYRIAHLLHVLGIGLIPRMITEYAHGKTGVDIHPGAKIGRHFCIDHATGIVIGETTIVGDRVKIYQGVTLGALSVNKEDADKKRHPTIEDDVVIYAGATILGGDTVIGKGSVVGGNVWLTKSIPPKSKIYYQTKIYDGASNLTDFYVLKSDA</sequence>
<dbReference type="PANTHER" id="PTHR42811">
    <property type="entry name" value="SERINE ACETYLTRANSFERASE"/>
    <property type="match status" value="1"/>
</dbReference>
<dbReference type="SUPFAM" id="SSF51161">
    <property type="entry name" value="Trimeric LpxA-like enzymes"/>
    <property type="match status" value="1"/>
</dbReference>
<proteinExistence type="predicted"/>
<protein>
    <recommendedName>
        <fullName evidence="1">Serine acetyltransferase</fullName>
    </recommendedName>
</protein>
<dbReference type="InterPro" id="IPR045304">
    <property type="entry name" value="LbH_SAT"/>
</dbReference>
<dbReference type="STRING" id="388280.SAMN04488057_109115"/>
<feature type="domain" description="Serine acetyltransferase N-terminal" evidence="5">
    <location>
        <begin position="57"/>
        <end position="126"/>
    </location>
</feature>
<dbReference type="Proteomes" id="UP000184513">
    <property type="component" value="Unassembled WGS sequence"/>
</dbReference>
<dbReference type="AlphaFoldDB" id="A0A1M7PLM4"/>
<dbReference type="Gene3D" id="1.10.3130.10">
    <property type="entry name" value="serine acetyltransferase, domain 1"/>
    <property type="match status" value="1"/>
</dbReference>
<dbReference type="OrthoDB" id="9801456at2"/>
<dbReference type="EMBL" id="FRCY01000009">
    <property type="protein sequence ID" value="SHN17936.1"/>
    <property type="molecule type" value="Genomic_DNA"/>
</dbReference>
<name>A0A1M7PLM4_9BACT</name>
<dbReference type="Gene3D" id="2.160.10.10">
    <property type="entry name" value="Hexapeptide repeat proteins"/>
    <property type="match status" value="1"/>
</dbReference>
<keyword evidence="2" id="KW-0028">Amino-acid biosynthesis</keyword>
<evidence type="ECO:0000256" key="1">
    <source>
        <dbReference type="ARBA" id="ARBA00018522"/>
    </source>
</evidence>
<evidence type="ECO:0000259" key="5">
    <source>
        <dbReference type="Pfam" id="PF06426"/>
    </source>
</evidence>
<evidence type="ECO:0000256" key="2">
    <source>
        <dbReference type="ARBA" id="ARBA00022605"/>
    </source>
</evidence>
<keyword evidence="3 6" id="KW-0808">Transferase</keyword>
<dbReference type="Pfam" id="PF06426">
    <property type="entry name" value="SATase_N"/>
    <property type="match status" value="1"/>
</dbReference>
<dbReference type="InterPro" id="IPR010493">
    <property type="entry name" value="Ser_AcTrfase_N"/>
</dbReference>
<accession>A0A1M7PLM4</accession>
<evidence type="ECO:0000313" key="6">
    <source>
        <dbReference type="EMBL" id="SHN17936.1"/>
    </source>
</evidence>
<evidence type="ECO:0000256" key="3">
    <source>
        <dbReference type="ARBA" id="ARBA00022679"/>
    </source>
</evidence>
<gene>
    <name evidence="6" type="ORF">SAMN04488057_109115</name>
</gene>
<dbReference type="UniPathway" id="UPA00136">
    <property type="reaction ID" value="UER00199"/>
</dbReference>
<organism evidence="6 7">
    <name type="scientific">Cyclobacterium lianum</name>
    <dbReference type="NCBI Taxonomy" id="388280"/>
    <lineage>
        <taxon>Bacteria</taxon>
        <taxon>Pseudomonadati</taxon>
        <taxon>Bacteroidota</taxon>
        <taxon>Cytophagia</taxon>
        <taxon>Cytophagales</taxon>
        <taxon>Cyclobacteriaceae</taxon>
        <taxon>Cyclobacterium</taxon>
    </lineage>
</organism>
<keyword evidence="4" id="KW-0012">Acyltransferase</keyword>
<reference evidence="6 7" key="1">
    <citation type="submission" date="2016-11" db="EMBL/GenBank/DDBJ databases">
        <authorList>
            <person name="Jaros S."/>
            <person name="Januszkiewicz K."/>
            <person name="Wedrychowicz H."/>
        </authorList>
    </citation>
    <scope>NUCLEOTIDE SEQUENCE [LARGE SCALE GENOMIC DNA]</scope>
    <source>
        <strain evidence="6 7">CGMCC 1.6102</strain>
    </source>
</reference>
<dbReference type="InterPro" id="IPR011004">
    <property type="entry name" value="Trimer_LpxA-like_sf"/>
</dbReference>
<dbReference type="GO" id="GO:0005737">
    <property type="term" value="C:cytoplasm"/>
    <property type="evidence" value="ECO:0007669"/>
    <property type="project" value="InterPro"/>
</dbReference>
<evidence type="ECO:0000256" key="4">
    <source>
        <dbReference type="ARBA" id="ARBA00023315"/>
    </source>
</evidence>
<dbReference type="CDD" id="cd03354">
    <property type="entry name" value="LbH_SAT"/>
    <property type="match status" value="1"/>
</dbReference>
<dbReference type="GO" id="GO:0009001">
    <property type="term" value="F:serine O-acetyltransferase activity"/>
    <property type="evidence" value="ECO:0007669"/>
    <property type="project" value="InterPro"/>
</dbReference>
<dbReference type="InterPro" id="IPR042122">
    <property type="entry name" value="Ser_AcTrfase_N_sf"/>
</dbReference>